<reference evidence="2" key="1">
    <citation type="journal article" date="2020" name="Stud. Mycol.">
        <title>101 Dothideomycetes genomes: a test case for predicting lifestyles and emergence of pathogens.</title>
        <authorList>
            <person name="Haridas S."/>
            <person name="Albert R."/>
            <person name="Binder M."/>
            <person name="Bloem J."/>
            <person name="Labutti K."/>
            <person name="Salamov A."/>
            <person name="Andreopoulos B."/>
            <person name="Baker S."/>
            <person name="Barry K."/>
            <person name="Bills G."/>
            <person name="Bluhm B."/>
            <person name="Cannon C."/>
            <person name="Castanera R."/>
            <person name="Culley D."/>
            <person name="Daum C."/>
            <person name="Ezra D."/>
            <person name="Gonzalez J."/>
            <person name="Henrissat B."/>
            <person name="Kuo A."/>
            <person name="Liang C."/>
            <person name="Lipzen A."/>
            <person name="Lutzoni F."/>
            <person name="Magnuson J."/>
            <person name="Mondo S."/>
            <person name="Nolan M."/>
            <person name="Ohm R."/>
            <person name="Pangilinan J."/>
            <person name="Park H.-J."/>
            <person name="Ramirez L."/>
            <person name="Alfaro M."/>
            <person name="Sun H."/>
            <person name="Tritt A."/>
            <person name="Yoshinaga Y."/>
            <person name="Zwiers L.-H."/>
            <person name="Turgeon B."/>
            <person name="Goodwin S."/>
            <person name="Spatafora J."/>
            <person name="Crous P."/>
            <person name="Grigoriev I."/>
        </authorList>
    </citation>
    <scope>NUCLEOTIDE SEQUENCE</scope>
    <source>
        <strain evidence="2">CBS 113979</strain>
    </source>
</reference>
<accession>A0A6G1HAC0</accession>
<dbReference type="AlphaFoldDB" id="A0A6G1HAC0"/>
<feature type="coiled-coil region" evidence="1">
    <location>
        <begin position="17"/>
        <end position="44"/>
    </location>
</feature>
<organism evidence="2 3">
    <name type="scientific">Aulographum hederae CBS 113979</name>
    <dbReference type="NCBI Taxonomy" id="1176131"/>
    <lineage>
        <taxon>Eukaryota</taxon>
        <taxon>Fungi</taxon>
        <taxon>Dikarya</taxon>
        <taxon>Ascomycota</taxon>
        <taxon>Pezizomycotina</taxon>
        <taxon>Dothideomycetes</taxon>
        <taxon>Pleosporomycetidae</taxon>
        <taxon>Aulographales</taxon>
        <taxon>Aulographaceae</taxon>
    </lineage>
</organism>
<dbReference type="OrthoDB" id="441890at2759"/>
<name>A0A6G1HAC0_9PEZI</name>
<evidence type="ECO:0000313" key="3">
    <source>
        <dbReference type="Proteomes" id="UP000800041"/>
    </source>
</evidence>
<dbReference type="PANTHER" id="PTHR13379">
    <property type="entry name" value="UNCHARACTERIZED DUF1308"/>
    <property type="match status" value="1"/>
</dbReference>
<sequence length="494" mass="54892">MADDDQVSKAASKAALMAAKLSRYQQMLNEVDEFERRMLEADRKAELIGLGLVAFRKQVKTEMKVLKKIFSIERSEQSISRSSLTSRTKTEIVWAAAKRYGGLVSVKSQNGGGADLITQQRRLWVLVFPITESRLLLEVAKQGWTAPNSDSEDSDTEKQGTAAAGLVDLPLLRRVRKLTDKTKDRYVDYALPQIHCIMPGLTPGKHPEIDAVISAVQQAGATVEFASEDLVSSPNRLGDVFPRMSAQRSPRMTDTLNLDCTTLFALVSDISHSKSEDLMEKLFGRMGLSKEISGQILTESKKPLLPSTIYPWLANRRLVCTEETAKHFRETVNIMGTGSEQVRTDWMVGHKAHAEIIGHLNTKSKDVVPLSMRYPIEVVSDPVPETFSPLMKAVAAQINGAANRSTLMYGWQSGLTTVTANYRVTKQLESLVLKYRTDGTRGPEILVSRVCRSLLSKEKKNLTNVGGQAVPWDEKDSFDEFFQDEEFAGSEDSS</sequence>
<proteinExistence type="predicted"/>
<evidence type="ECO:0000256" key="1">
    <source>
        <dbReference type="SAM" id="Coils"/>
    </source>
</evidence>
<evidence type="ECO:0000313" key="2">
    <source>
        <dbReference type="EMBL" id="KAF1989970.1"/>
    </source>
</evidence>
<gene>
    <name evidence="2" type="ORF">K402DRAFT_370850</name>
</gene>
<dbReference type="EMBL" id="ML977143">
    <property type="protein sequence ID" value="KAF1989970.1"/>
    <property type="molecule type" value="Genomic_DNA"/>
</dbReference>
<dbReference type="PANTHER" id="PTHR13379:SF0">
    <property type="entry name" value="UPF0415 PROTEIN C7ORF25"/>
    <property type="match status" value="1"/>
</dbReference>
<evidence type="ECO:0008006" key="4">
    <source>
        <dbReference type="Google" id="ProtNLM"/>
    </source>
</evidence>
<keyword evidence="1" id="KW-0175">Coiled coil</keyword>
<keyword evidence="3" id="KW-1185">Reference proteome</keyword>
<dbReference type="Proteomes" id="UP000800041">
    <property type="component" value="Unassembled WGS sequence"/>
</dbReference>
<protein>
    <recommendedName>
        <fullName evidence="4">DUF1308 domain-containing protein</fullName>
    </recommendedName>
</protein>